<organism evidence="2 3">
    <name type="scientific">Cerasibacillus quisquiliarum</name>
    <dbReference type="NCBI Taxonomy" id="227865"/>
    <lineage>
        <taxon>Bacteria</taxon>
        <taxon>Bacillati</taxon>
        <taxon>Bacillota</taxon>
        <taxon>Bacilli</taxon>
        <taxon>Bacillales</taxon>
        <taxon>Bacillaceae</taxon>
        <taxon>Cerasibacillus</taxon>
    </lineage>
</organism>
<dbReference type="InterPro" id="IPR005135">
    <property type="entry name" value="Endo/exonuclease/phosphatase"/>
</dbReference>
<dbReference type="Proteomes" id="UP000321491">
    <property type="component" value="Unassembled WGS sequence"/>
</dbReference>
<dbReference type="OrthoDB" id="9811721at2"/>
<dbReference type="Pfam" id="PF03372">
    <property type="entry name" value="Exo_endo_phos"/>
    <property type="match status" value="1"/>
</dbReference>
<reference evidence="2 3" key="1">
    <citation type="submission" date="2019-07" db="EMBL/GenBank/DDBJ databases">
        <title>Whole genome shotgun sequence of Cerasibacillus quisquiliarum NBRC 102429.</title>
        <authorList>
            <person name="Hosoyama A."/>
            <person name="Uohara A."/>
            <person name="Ohji S."/>
            <person name="Ichikawa N."/>
        </authorList>
    </citation>
    <scope>NUCLEOTIDE SEQUENCE [LARGE SCALE GENOMIC DNA]</scope>
    <source>
        <strain evidence="2 3">NBRC 102429</strain>
    </source>
</reference>
<protein>
    <recommendedName>
        <fullName evidence="1">Endonuclease/exonuclease/phosphatase domain-containing protein</fullName>
    </recommendedName>
</protein>
<comment type="caution">
    <text evidence="2">The sequence shown here is derived from an EMBL/GenBank/DDBJ whole genome shotgun (WGS) entry which is preliminary data.</text>
</comment>
<dbReference type="EMBL" id="BJXW01000039">
    <property type="protein sequence ID" value="GEN32367.1"/>
    <property type="molecule type" value="Genomic_DNA"/>
</dbReference>
<dbReference type="InterPro" id="IPR036691">
    <property type="entry name" value="Endo/exonu/phosph_ase_sf"/>
</dbReference>
<name>A0A511V0C9_9BACI</name>
<evidence type="ECO:0000259" key="1">
    <source>
        <dbReference type="Pfam" id="PF03372"/>
    </source>
</evidence>
<dbReference type="RefSeq" id="WP_146938714.1">
    <property type="nucleotide sequence ID" value="NZ_BJXW01000039.1"/>
</dbReference>
<gene>
    <name evidence="2" type="ORF">CQU01_26050</name>
</gene>
<sequence length="251" mass="29215">MKIIEWNINGRSNTNYEVPKFVSQTIIKDVDIVILTEFSSVDDGLIESLKESNYTIFYNKIRKEKNKILIGVKNEIISHSNSIKVNETMNNPHGDEEPNFLEIEVEINNKKITIVGSRIRDGKELFKKEQFNTLKNHLEKIKGATVCAGDFNVWSSYIMRTWRLKPDNYQFYTPWYSGGFKNPDTWSHVGKSLYKSLIDHFITRDIELYNVGYIWDFVNVENGYGSLQPEDYKSDLKGYPDHAILQANLKL</sequence>
<proteinExistence type="predicted"/>
<feature type="domain" description="Endonuclease/exonuclease/phosphatase" evidence="1">
    <location>
        <begin position="6"/>
        <end position="217"/>
    </location>
</feature>
<evidence type="ECO:0000313" key="2">
    <source>
        <dbReference type="EMBL" id="GEN32367.1"/>
    </source>
</evidence>
<evidence type="ECO:0000313" key="3">
    <source>
        <dbReference type="Proteomes" id="UP000321491"/>
    </source>
</evidence>
<dbReference type="GO" id="GO:0003824">
    <property type="term" value="F:catalytic activity"/>
    <property type="evidence" value="ECO:0007669"/>
    <property type="project" value="InterPro"/>
</dbReference>
<dbReference type="Gene3D" id="3.60.10.10">
    <property type="entry name" value="Endonuclease/exonuclease/phosphatase"/>
    <property type="match status" value="1"/>
</dbReference>
<dbReference type="AlphaFoldDB" id="A0A511V0C9"/>
<dbReference type="SUPFAM" id="SSF56219">
    <property type="entry name" value="DNase I-like"/>
    <property type="match status" value="1"/>
</dbReference>
<accession>A0A511V0C9</accession>
<keyword evidence="3" id="KW-1185">Reference proteome</keyword>